<proteinExistence type="evidence at transcript level"/>
<reference evidence="2" key="1">
    <citation type="submission" date="2014-03" db="EMBL/GenBank/DDBJ databases">
        <title>The sialotranscriptome of Amblyomma triste, Amblyomma parvum and Amblyomma cajennense ticks, uncovered by 454-based RNA-seq.</title>
        <authorList>
            <person name="Garcia G.R."/>
            <person name="Gardinassi L.G."/>
            <person name="Ribeiro J.M."/>
            <person name="Anatriello E."/>
            <person name="Ferreira B.R."/>
            <person name="Moreira H.N."/>
            <person name="Mafra C."/>
            <person name="Olegario M.M."/>
            <person name="Szabo P.J."/>
            <person name="Miranda-Santos I.K."/>
            <person name="Maruyama S.R."/>
        </authorList>
    </citation>
    <scope>NUCLEOTIDE SEQUENCE</scope>
    <source>
        <strain evidence="2">Mato Grasso do Sul</strain>
        <tissue evidence="2">Salivary glands</tissue>
    </source>
</reference>
<dbReference type="EMBL" id="GBBM01007791">
    <property type="protein sequence ID" value="JAC27627.1"/>
    <property type="molecule type" value="mRNA"/>
</dbReference>
<organism evidence="2">
    <name type="scientific">Amblyomma triste</name>
    <name type="common">Neotropical tick</name>
    <dbReference type="NCBI Taxonomy" id="251400"/>
    <lineage>
        <taxon>Eukaryota</taxon>
        <taxon>Metazoa</taxon>
        <taxon>Ecdysozoa</taxon>
        <taxon>Arthropoda</taxon>
        <taxon>Chelicerata</taxon>
        <taxon>Arachnida</taxon>
        <taxon>Acari</taxon>
        <taxon>Parasitiformes</taxon>
        <taxon>Ixodida</taxon>
        <taxon>Ixodoidea</taxon>
        <taxon>Ixodidae</taxon>
        <taxon>Amblyomminae</taxon>
        <taxon>Amblyomma</taxon>
    </lineage>
</organism>
<dbReference type="AlphaFoldDB" id="A0A023G1V7"/>
<name>A0A023G1V7_AMBTT</name>
<evidence type="ECO:0000313" key="2">
    <source>
        <dbReference type="EMBL" id="JAC27627.1"/>
    </source>
</evidence>
<accession>A0A023G1V7</accession>
<protein>
    <submittedName>
        <fullName evidence="2">Putative secreted protein</fullName>
    </submittedName>
</protein>
<feature type="compositionally biased region" description="Basic and acidic residues" evidence="1">
    <location>
        <begin position="75"/>
        <end position="87"/>
    </location>
</feature>
<sequence length="103" mass="11589">MHLVLFPLCIQQFLIETVRLDQTEGKAPIGRRVNRLPVEKAWGITGSKCDTSAAIAPQAASVNRARSSAVHHKHEKDMPAQRHKELRPNVNHKVNLVRQKKAN</sequence>
<feature type="region of interest" description="Disordered" evidence="1">
    <location>
        <begin position="64"/>
        <end position="91"/>
    </location>
</feature>
<evidence type="ECO:0000256" key="1">
    <source>
        <dbReference type="SAM" id="MobiDB-lite"/>
    </source>
</evidence>